<evidence type="ECO:0000313" key="12">
    <source>
        <dbReference type="Proteomes" id="UP000479710"/>
    </source>
</evidence>
<dbReference type="Proteomes" id="UP000479710">
    <property type="component" value="Unassembled WGS sequence"/>
</dbReference>
<comment type="similarity">
    <text evidence="2">Belongs to the splicing factor SR family.</text>
</comment>
<evidence type="ECO:0000256" key="6">
    <source>
        <dbReference type="ARBA" id="ARBA00022833"/>
    </source>
</evidence>
<feature type="domain" description="RRM" evidence="10">
    <location>
        <begin position="145"/>
        <end position="218"/>
    </location>
</feature>
<dbReference type="InterPro" id="IPR000504">
    <property type="entry name" value="RRM_dom"/>
</dbReference>
<keyword evidence="4" id="KW-0479">Metal-binding</keyword>
<evidence type="ECO:0000256" key="5">
    <source>
        <dbReference type="ARBA" id="ARBA00022771"/>
    </source>
</evidence>
<evidence type="ECO:0000256" key="4">
    <source>
        <dbReference type="ARBA" id="ARBA00022723"/>
    </source>
</evidence>
<evidence type="ECO:0000256" key="9">
    <source>
        <dbReference type="PROSITE-ProRule" id="PRU00176"/>
    </source>
</evidence>
<dbReference type="PANTHER" id="PTHR37752">
    <property type="entry name" value="OS02G0610700 PROTEIN"/>
    <property type="match status" value="1"/>
</dbReference>
<evidence type="ECO:0000256" key="8">
    <source>
        <dbReference type="ARBA" id="ARBA00023242"/>
    </source>
</evidence>
<protein>
    <recommendedName>
        <fullName evidence="10">RRM domain-containing protein</fullName>
    </recommendedName>
</protein>
<dbReference type="PANTHER" id="PTHR37752:SF1">
    <property type="entry name" value="OS02G0610700 PROTEIN"/>
    <property type="match status" value="1"/>
</dbReference>
<dbReference type="InterPro" id="IPR012677">
    <property type="entry name" value="Nucleotide-bd_a/b_plait_sf"/>
</dbReference>
<accession>A0A6G1F9M7</accession>
<dbReference type="InterPro" id="IPR035979">
    <property type="entry name" value="RBD_domain_sf"/>
</dbReference>
<dbReference type="GO" id="GO:0009535">
    <property type="term" value="C:chloroplast thylakoid membrane"/>
    <property type="evidence" value="ECO:0007669"/>
    <property type="project" value="TreeGrafter"/>
</dbReference>
<dbReference type="OrthoDB" id="1887732at2759"/>
<keyword evidence="12" id="KW-1185">Reference proteome</keyword>
<dbReference type="Pfam" id="PF00076">
    <property type="entry name" value="RRM_1"/>
    <property type="match status" value="1"/>
</dbReference>
<evidence type="ECO:0000259" key="10">
    <source>
        <dbReference type="PROSITE" id="PS50102"/>
    </source>
</evidence>
<dbReference type="EMBL" id="SPHZ02000001">
    <property type="protein sequence ID" value="KAF0933600.1"/>
    <property type="molecule type" value="Genomic_DNA"/>
</dbReference>
<organism evidence="11 12">
    <name type="scientific">Oryza meyeriana var. granulata</name>
    <dbReference type="NCBI Taxonomy" id="110450"/>
    <lineage>
        <taxon>Eukaryota</taxon>
        <taxon>Viridiplantae</taxon>
        <taxon>Streptophyta</taxon>
        <taxon>Embryophyta</taxon>
        <taxon>Tracheophyta</taxon>
        <taxon>Spermatophyta</taxon>
        <taxon>Magnoliopsida</taxon>
        <taxon>Liliopsida</taxon>
        <taxon>Poales</taxon>
        <taxon>Poaceae</taxon>
        <taxon>BOP clade</taxon>
        <taxon>Oryzoideae</taxon>
        <taxon>Oryzeae</taxon>
        <taxon>Oryzinae</taxon>
        <taxon>Oryza</taxon>
        <taxon>Oryza meyeriana</taxon>
    </lineage>
</organism>
<dbReference type="GO" id="GO:0005634">
    <property type="term" value="C:nucleus"/>
    <property type="evidence" value="ECO:0007669"/>
    <property type="project" value="UniProtKB-SubCell"/>
</dbReference>
<evidence type="ECO:0000256" key="2">
    <source>
        <dbReference type="ARBA" id="ARBA00010269"/>
    </source>
</evidence>
<dbReference type="GO" id="GO:0000398">
    <property type="term" value="P:mRNA splicing, via spliceosome"/>
    <property type="evidence" value="ECO:0007669"/>
    <property type="project" value="UniProtKB-ARBA"/>
</dbReference>
<dbReference type="InterPro" id="IPR053091">
    <property type="entry name" value="PSII_Assembly/Photoprotect-Rel"/>
</dbReference>
<dbReference type="AlphaFoldDB" id="A0A6G1F9M7"/>
<dbReference type="Gene3D" id="1.10.3460.10">
    <property type="entry name" value="Chlorophyll a/b binding protein domain"/>
    <property type="match status" value="1"/>
</dbReference>
<keyword evidence="7" id="KW-0508">mRNA splicing</keyword>
<dbReference type="PROSITE" id="PS50102">
    <property type="entry name" value="RRM"/>
    <property type="match status" value="1"/>
</dbReference>
<name>A0A6G1F9M7_9ORYZ</name>
<dbReference type="GO" id="GO:0008270">
    <property type="term" value="F:zinc ion binding"/>
    <property type="evidence" value="ECO:0007669"/>
    <property type="project" value="UniProtKB-KW"/>
</dbReference>
<dbReference type="Gene3D" id="3.30.70.330">
    <property type="match status" value="1"/>
</dbReference>
<keyword evidence="8" id="KW-0539">Nucleus</keyword>
<proteinExistence type="inferred from homology"/>
<dbReference type="FunFam" id="3.30.70.330:FF:000214">
    <property type="entry name" value="Serine/arginine-rich splicing factor 7"/>
    <property type="match status" value="1"/>
</dbReference>
<dbReference type="GO" id="GO:0003723">
    <property type="term" value="F:RNA binding"/>
    <property type="evidence" value="ECO:0007669"/>
    <property type="project" value="UniProtKB-UniRule"/>
</dbReference>
<reference evidence="11 12" key="1">
    <citation type="submission" date="2019-11" db="EMBL/GenBank/DDBJ databases">
        <title>Whole genome sequence of Oryza granulata.</title>
        <authorList>
            <person name="Li W."/>
        </authorList>
    </citation>
    <scope>NUCLEOTIDE SEQUENCE [LARGE SCALE GENOMIC DNA]</scope>
    <source>
        <strain evidence="12">cv. Menghai</strain>
        <tissue evidence="11">Leaf</tissue>
    </source>
</reference>
<dbReference type="CDD" id="cd12373">
    <property type="entry name" value="RRM_SRSF3_like"/>
    <property type="match status" value="1"/>
</dbReference>
<dbReference type="SUPFAM" id="SSF54928">
    <property type="entry name" value="RNA-binding domain, RBD"/>
    <property type="match status" value="1"/>
</dbReference>
<evidence type="ECO:0000256" key="1">
    <source>
        <dbReference type="ARBA" id="ARBA00004123"/>
    </source>
</evidence>
<keyword evidence="3" id="KW-0507">mRNA processing</keyword>
<dbReference type="SMART" id="SM00360">
    <property type="entry name" value="RRM"/>
    <property type="match status" value="1"/>
</dbReference>
<keyword evidence="5" id="KW-0863">Zinc-finger</keyword>
<sequence>MACSPRVFLWASAAPFPPPAAASSSSAFLSTGQYKQPGHTFYRRSHVQSFLAFASADASEGKRSSGDNVVMVDPLEAKRLAAQQMQEIRAREKLKRRRQAEAINGALAMIGLTVGLVVEGQTGKGILAQLAGYLAAMSRSSALMARVYVGNLDPRVTAREIEDEFRVFGVLRSVWVARKPPGFAFIDFDDRRDAQDAIRDLDGATAHGTVLQRDAATAGRHHHLVHGATAGHLHLLVSEAIADHQHSQPNHLCTLGDPAADTIVEAGA</sequence>
<evidence type="ECO:0000256" key="7">
    <source>
        <dbReference type="ARBA" id="ARBA00023187"/>
    </source>
</evidence>
<comment type="caution">
    <text evidence="11">The sequence shown here is derived from an EMBL/GenBank/DDBJ whole genome shotgun (WGS) entry which is preliminary data.</text>
</comment>
<dbReference type="SUPFAM" id="SSF103511">
    <property type="entry name" value="Chlorophyll a-b binding protein"/>
    <property type="match status" value="1"/>
</dbReference>
<keyword evidence="6" id="KW-0862">Zinc</keyword>
<keyword evidence="9" id="KW-0694">RNA-binding</keyword>
<gene>
    <name evidence="11" type="ORF">E2562_018843</name>
</gene>
<evidence type="ECO:0000256" key="3">
    <source>
        <dbReference type="ARBA" id="ARBA00022664"/>
    </source>
</evidence>
<evidence type="ECO:0000313" key="11">
    <source>
        <dbReference type="EMBL" id="KAF0933600.1"/>
    </source>
</evidence>
<comment type="subcellular location">
    <subcellularLocation>
        <location evidence="1">Nucleus</location>
    </subcellularLocation>
</comment>